<name>A0A518N6P8_9GAMM</name>
<feature type="region of interest" description="Disordered" evidence="1">
    <location>
        <begin position="1"/>
        <end position="20"/>
    </location>
</feature>
<organism evidence="2 3">
    <name type="scientific">Luteimonas granuli</name>
    <dbReference type="NCBI Taxonomy" id="1176533"/>
    <lineage>
        <taxon>Bacteria</taxon>
        <taxon>Pseudomonadati</taxon>
        <taxon>Pseudomonadota</taxon>
        <taxon>Gammaproteobacteria</taxon>
        <taxon>Lysobacterales</taxon>
        <taxon>Lysobacteraceae</taxon>
        <taxon>Luteimonas</taxon>
    </lineage>
</organism>
<proteinExistence type="predicted"/>
<dbReference type="AlphaFoldDB" id="A0A518N6P8"/>
<feature type="compositionally biased region" description="Basic and acidic residues" evidence="1">
    <location>
        <begin position="1"/>
        <end position="16"/>
    </location>
</feature>
<dbReference type="KEGG" id="lug:FPZ22_12410"/>
<evidence type="ECO:0000256" key="1">
    <source>
        <dbReference type="SAM" id="MobiDB-lite"/>
    </source>
</evidence>
<dbReference type="OrthoDB" id="5959210at2"/>
<reference evidence="2 3" key="1">
    <citation type="submission" date="2019-07" db="EMBL/GenBank/DDBJ databases">
        <title>Full genome sequence of Luteimonas sp. Gr-4.</title>
        <authorList>
            <person name="Im W.-T."/>
        </authorList>
    </citation>
    <scope>NUCLEOTIDE SEQUENCE [LARGE SCALE GENOMIC DNA]</scope>
    <source>
        <strain evidence="2 3">Gr-4</strain>
    </source>
</reference>
<accession>A0A518N6P8</accession>
<evidence type="ECO:0000313" key="3">
    <source>
        <dbReference type="Proteomes" id="UP000316584"/>
    </source>
</evidence>
<gene>
    <name evidence="2" type="ORF">FPZ22_12410</name>
</gene>
<dbReference type="EMBL" id="CP042218">
    <property type="protein sequence ID" value="QDW67583.1"/>
    <property type="molecule type" value="Genomic_DNA"/>
</dbReference>
<dbReference type="InterPro" id="IPR049805">
    <property type="entry name" value="Lasso_benenodin"/>
</dbReference>
<sequence>MTYPKETEMNANEDIRSSGPEDIVELGVASVETKGGVFETGEHMGLNIGVGISEE</sequence>
<evidence type="ECO:0000313" key="2">
    <source>
        <dbReference type="EMBL" id="QDW67583.1"/>
    </source>
</evidence>
<protein>
    <submittedName>
        <fullName evidence="2">Benenodin family lasso peptide</fullName>
    </submittedName>
</protein>
<keyword evidence="3" id="KW-1185">Reference proteome</keyword>
<dbReference type="Proteomes" id="UP000316584">
    <property type="component" value="Chromosome"/>
</dbReference>
<dbReference type="Pfam" id="PF24178">
    <property type="entry name" value="Subterisin"/>
    <property type="match status" value="1"/>
</dbReference>
<dbReference type="NCBIfam" id="NF033522">
    <property type="entry name" value="lasso_benenodin"/>
    <property type="match status" value="1"/>
</dbReference>